<dbReference type="EMBL" id="MF405918">
    <property type="protein sequence ID" value="QKU33432.1"/>
    <property type="molecule type" value="Genomic_DNA"/>
</dbReference>
<dbReference type="InterPro" id="IPR036071">
    <property type="entry name" value="AMMECR1_dom_sf"/>
</dbReference>
<proteinExistence type="predicted"/>
<dbReference type="SUPFAM" id="SSF143447">
    <property type="entry name" value="AMMECR1-like"/>
    <property type="match status" value="1"/>
</dbReference>
<evidence type="ECO:0000313" key="2">
    <source>
        <dbReference type="EMBL" id="QKU33432.1"/>
    </source>
</evidence>
<sequence>MDDILKIAIASGLKFNSGNYIADTQYIPDNTFGVFVGVERSTKHKLNTWPHDIHGCIGYWDPAYNVMDKSNIVNKIRDVAYSATWEDERRKYFKNSIYVDLLASYKIYYMLEPIMEINSSNGIIMANSQPFNNKLYGLIVESKNTLNRATYLPDVFPDKPWNYIKESLVQKADIHDHNTKFYAYNCQIISMTIADYFFIPIQKFFNKNYTIFIPYSISSNDDIYIDEFESVRNLASIHDILQMQKYGYVMSNKTLAAINNNLEYYKHKYNSDPQNMRQASAFLLLCLNILNKNDKNIYTIKKYLLGELQLQNKYDESGEVNNFVPLDKNFELGEILMALNIVEPDNSIVMYETNKIPLINKNEDLNGKSDMDIFRYNWFSKSVSQINNKYYKYNLIKKVTSYIDAYPNYNETNYYAVEFETLATLYSKITNPKTKLYIEKYIEKILIQIENRKNKYGLYQFKNGETRIDITGHVMNGLFSLLSLLS</sequence>
<dbReference type="GeneID" id="80516721"/>
<dbReference type="Pfam" id="PF01871">
    <property type="entry name" value="AMMECR1"/>
    <property type="match status" value="1"/>
</dbReference>
<feature type="domain" description="AMMECR1" evidence="1">
    <location>
        <begin position="24"/>
        <end position="188"/>
    </location>
</feature>
<reference evidence="2" key="1">
    <citation type="submission" date="2017-06" db="EMBL/GenBank/DDBJ databases">
        <authorList>
            <person name="Assis F.L."/>
            <person name="Abrahao J.S."/>
            <person name="Silva L."/>
            <person name="Khalil J.B."/>
            <person name="Rodrigues R."/>
            <person name="Silva L.S."/>
            <person name="Boratto P."/>
            <person name="Andrade M."/>
            <person name="Kroon E.G."/>
            <person name="Ribeiro B."/>
            <person name="Bergier I."/>
            <person name="Seligmann H."/>
            <person name="Ghigo E."/>
            <person name="Colson P."/>
            <person name="Levasseur A."/>
            <person name="Raoult D."/>
            <person name="Scola B.L."/>
        </authorList>
    </citation>
    <scope>NUCLEOTIDE SEQUENCE</scope>
    <source>
        <strain evidence="2">Deep ocean</strain>
    </source>
</reference>
<dbReference type="KEGG" id="vg:80516721"/>
<dbReference type="InterPro" id="IPR002733">
    <property type="entry name" value="AMMECR1_domain"/>
</dbReference>
<accession>A0A6N1NRG0</accession>
<dbReference type="RefSeq" id="YP_010780030.1">
    <property type="nucleotide sequence ID" value="NC_075038.1"/>
</dbReference>
<name>A0A6N1NRG0_9VIRU</name>
<evidence type="ECO:0000259" key="1">
    <source>
        <dbReference type="Pfam" id="PF01871"/>
    </source>
</evidence>
<organism evidence="2">
    <name type="scientific">Tupanvirus deep ocean</name>
    <dbReference type="NCBI Taxonomy" id="2126984"/>
    <lineage>
        <taxon>Viruses</taxon>
        <taxon>Varidnaviria</taxon>
        <taxon>Bamfordvirae</taxon>
        <taxon>Nucleocytoviricota</taxon>
        <taxon>Megaviricetes</taxon>
        <taxon>Imitervirales</taxon>
        <taxon>Mimiviridae</taxon>
        <taxon>Megamimivirinae</taxon>
        <taxon>Tupanvirus</taxon>
        <taxon>Tupanvirus altamarinense</taxon>
    </lineage>
</organism>
<protein>
    <recommendedName>
        <fullName evidence="1">AMMECR1 domain-containing protein</fullName>
    </recommendedName>
</protein>
<reference evidence="2" key="2">
    <citation type="journal article" date="2018" name="Nat. Commun.">
        <title>Tailed giant Tupanvirus possesses the most complete translational apparatus of the known virosphere.</title>
        <authorList>
            <person name="Abrahao J."/>
            <person name="Silva L."/>
            <person name="Silva L.S."/>
            <person name="Khalil J.Y.B."/>
            <person name="Rodrigues R."/>
            <person name="Arantes T."/>
            <person name="Assis F."/>
            <person name="Boratto P."/>
            <person name="Andrade M."/>
            <person name="Kroon E.G."/>
            <person name="Ribeiro B."/>
            <person name="Bergier I."/>
            <person name="Seligmann H."/>
            <person name="Ghigo E."/>
            <person name="Colson P."/>
            <person name="Levasseur A."/>
            <person name="Kroemer G."/>
            <person name="Raoult D."/>
            <person name="La Scola B."/>
        </authorList>
    </citation>
    <scope>NUCLEOTIDE SEQUENCE [LARGE SCALE GENOMIC DNA]</scope>
    <source>
        <strain evidence="2">Deep ocean</strain>
    </source>
</reference>